<evidence type="ECO:0000259" key="1">
    <source>
        <dbReference type="SMART" id="SM00597"/>
    </source>
</evidence>
<dbReference type="AlphaFoldDB" id="A0A8S3VEW6"/>
<dbReference type="Pfam" id="PF05699">
    <property type="entry name" value="Dimer_Tnp_hAT"/>
    <property type="match status" value="1"/>
</dbReference>
<dbReference type="Proteomes" id="UP000683360">
    <property type="component" value="Unassembled WGS sequence"/>
</dbReference>
<reference evidence="2" key="1">
    <citation type="submission" date="2021-03" db="EMBL/GenBank/DDBJ databases">
        <authorList>
            <person name="Bekaert M."/>
        </authorList>
    </citation>
    <scope>NUCLEOTIDE SEQUENCE</scope>
</reference>
<dbReference type="SUPFAM" id="SSF53098">
    <property type="entry name" value="Ribonuclease H-like"/>
    <property type="match status" value="1"/>
</dbReference>
<dbReference type="PANTHER" id="PTHR46289:SF14">
    <property type="entry name" value="DUF4371 DOMAIN-CONTAINING PROTEIN"/>
    <property type="match status" value="1"/>
</dbReference>
<dbReference type="EMBL" id="CAJPWZ010003110">
    <property type="protein sequence ID" value="CAG2252153.1"/>
    <property type="molecule type" value="Genomic_DNA"/>
</dbReference>
<protein>
    <recommendedName>
        <fullName evidence="1">TTF-type domain-containing protein</fullName>
    </recommendedName>
</protein>
<dbReference type="GO" id="GO:0046983">
    <property type="term" value="F:protein dimerization activity"/>
    <property type="evidence" value="ECO:0007669"/>
    <property type="project" value="InterPro"/>
</dbReference>
<feature type="domain" description="TTF-type" evidence="1">
    <location>
        <begin position="132"/>
        <end position="230"/>
    </location>
</feature>
<organism evidence="2 3">
    <name type="scientific">Mytilus edulis</name>
    <name type="common">Blue mussel</name>
    <dbReference type="NCBI Taxonomy" id="6550"/>
    <lineage>
        <taxon>Eukaryota</taxon>
        <taxon>Metazoa</taxon>
        <taxon>Spiralia</taxon>
        <taxon>Lophotrochozoa</taxon>
        <taxon>Mollusca</taxon>
        <taxon>Bivalvia</taxon>
        <taxon>Autobranchia</taxon>
        <taxon>Pteriomorphia</taxon>
        <taxon>Mytilida</taxon>
        <taxon>Mytiloidea</taxon>
        <taxon>Mytilidae</taxon>
        <taxon>Mytilinae</taxon>
        <taxon>Mytilus</taxon>
    </lineage>
</organism>
<dbReference type="PANTHER" id="PTHR46289">
    <property type="entry name" value="52 KDA REPRESSOR OF THE INHIBITOR OF THE PROTEIN KINASE-LIKE PROTEIN-RELATED"/>
    <property type="match status" value="1"/>
</dbReference>
<keyword evidence="3" id="KW-1185">Reference proteome</keyword>
<comment type="caution">
    <text evidence="2">The sequence shown here is derived from an EMBL/GenBank/DDBJ whole genome shotgun (WGS) entry which is preliminary data.</text>
</comment>
<sequence>MDYESFATSRDSINVDPDTLFVSDDTNDDTNLNHSSNMDIDINSIPVNLENSPIPDVIPIVNETEADADTATCVSSTNPDFLSHDVGDIFGSISSITDEQKHVFLKDHFFPDENYTDFIKQHITKGKQKRQYTLSFQRSWLTQYPWLVYSPKQQGGLCKFCVLFQPKNERIKNAVLVNRPFTNLSKATGKDGVLQTHANCQYHKESVSLSSEFLNNYSKPQESIQYKLSSINEKNYNLNCHILHKIVQTIVLCGKQNIALRGHRDDSTTPSQATNKGNFLAILNLLAKSDDTLKTHLESPGNKNAKYTSKTIQNEVIEIVGILNLENAEALVDLPHGPWEWDRETRTKAQGLLHTMESSMFIVAFGTVKNCLEVIKPAAVKLQKREQDIYSAYQYIDNAKTTISQYRKDIDDLFRTWFKDAEALAALVGTEITKPRITGRQTNRANATSDSAEEYFRRNMAIPFSDHLDTEMKTRFQSQDRVGVELFGLLPSSSKSISDIEDFVKKLSFWKDDLVAPSSLRSELQLWNRFWEGKDPLPDSLLGCLNVADEDIFPNIRKLLIIGCTLPVTSCEAERSFSTLRRTKTYLRNSIGDERLAGLTLMNVHGDVDINIEDICKLFIQSHRRRMFKNSLLTAND</sequence>
<evidence type="ECO:0000313" key="3">
    <source>
        <dbReference type="Proteomes" id="UP000683360"/>
    </source>
</evidence>
<accession>A0A8S3VEW6</accession>
<dbReference type="InterPro" id="IPR012337">
    <property type="entry name" value="RNaseH-like_sf"/>
</dbReference>
<dbReference type="OrthoDB" id="6152523at2759"/>
<dbReference type="InterPro" id="IPR008906">
    <property type="entry name" value="HATC_C_dom"/>
</dbReference>
<gene>
    <name evidence="2" type="ORF">MEDL_63757</name>
</gene>
<dbReference type="SMART" id="SM00597">
    <property type="entry name" value="ZnF_TTF"/>
    <property type="match status" value="1"/>
</dbReference>
<dbReference type="InterPro" id="IPR006580">
    <property type="entry name" value="Znf_TTF"/>
</dbReference>
<proteinExistence type="predicted"/>
<name>A0A8S3VEW6_MYTED</name>
<dbReference type="InterPro" id="IPR052958">
    <property type="entry name" value="IFN-induced_PKR_regulator"/>
</dbReference>
<evidence type="ECO:0000313" key="2">
    <source>
        <dbReference type="EMBL" id="CAG2252153.1"/>
    </source>
</evidence>